<dbReference type="InterPro" id="IPR002187">
    <property type="entry name" value="N-reg_PII"/>
</dbReference>
<dbReference type="eggNOG" id="arCOG02305">
    <property type="taxonomic scope" value="Archaea"/>
</dbReference>
<reference evidence="1 2" key="1">
    <citation type="journal article" date="2009" name="Appl. Environ. Microbiol.">
        <title>Metabolic versatility and indigenous origin of the archaeon Thermococcus sibiricus, isolated from a siberian oil reservoir, as revealed by genome analysis.</title>
        <authorList>
            <person name="Mardanov A.V."/>
            <person name="Ravin N.V."/>
            <person name="Svetlitchnyi V.A."/>
            <person name="Beletsky A.V."/>
            <person name="Miroshnichenko M.L."/>
            <person name="Bonch-Osmolovskaya E.A."/>
            <person name="Skryabin K.G."/>
        </authorList>
    </citation>
    <scope>NUCLEOTIDE SEQUENCE [LARGE SCALE GENOMIC DNA]</scope>
    <source>
        <strain evidence="2">DSM 12597 / MM 739</strain>
    </source>
</reference>
<dbReference type="Gene3D" id="3.30.70.120">
    <property type="match status" value="1"/>
</dbReference>
<evidence type="ECO:0000313" key="1">
    <source>
        <dbReference type="EMBL" id="ACS90168.1"/>
    </source>
</evidence>
<dbReference type="Proteomes" id="UP000009079">
    <property type="component" value="Chromosome"/>
</dbReference>
<protein>
    <submittedName>
        <fullName evidence="1">Nitrogen regulatory protein P-II</fullName>
    </submittedName>
</protein>
<organism evidence="1 2">
    <name type="scientific">Thermococcus sibiricus (strain DSM 12597 / MM 739)</name>
    <dbReference type="NCBI Taxonomy" id="604354"/>
    <lineage>
        <taxon>Archaea</taxon>
        <taxon>Methanobacteriati</taxon>
        <taxon>Methanobacteriota</taxon>
        <taxon>Thermococci</taxon>
        <taxon>Thermococcales</taxon>
        <taxon>Thermococcaceae</taxon>
        <taxon>Thermococcus</taxon>
    </lineage>
</organism>
<dbReference type="PROSITE" id="PS51343">
    <property type="entry name" value="PII_GLNB_DOM"/>
    <property type="match status" value="1"/>
</dbReference>
<evidence type="ECO:0000313" key="2">
    <source>
        <dbReference type="Proteomes" id="UP000009079"/>
    </source>
</evidence>
<dbReference type="PANTHER" id="PTHR30115:SF11">
    <property type="entry name" value="NITROGEN REGULATORY PROTEIN P-II HOMOLOG"/>
    <property type="match status" value="1"/>
</dbReference>
<dbReference type="AlphaFoldDB" id="C6A3H3"/>
<dbReference type="Pfam" id="PF00543">
    <property type="entry name" value="P-II"/>
    <property type="match status" value="1"/>
</dbReference>
<dbReference type="GO" id="GO:0005524">
    <property type="term" value="F:ATP binding"/>
    <property type="evidence" value="ECO:0007669"/>
    <property type="project" value="TreeGrafter"/>
</dbReference>
<dbReference type="STRING" id="604354.TSIB_1114"/>
<accession>C6A3H3</accession>
<dbReference type="GO" id="GO:0005829">
    <property type="term" value="C:cytosol"/>
    <property type="evidence" value="ECO:0007669"/>
    <property type="project" value="TreeGrafter"/>
</dbReference>
<dbReference type="KEGG" id="tsi:TSIB_1114"/>
<dbReference type="SUPFAM" id="SSF54913">
    <property type="entry name" value="GlnB-like"/>
    <property type="match status" value="1"/>
</dbReference>
<dbReference type="InterPro" id="IPR015867">
    <property type="entry name" value="N-reg_PII/ATP_PRibTrfase_C"/>
</dbReference>
<dbReference type="PRINTS" id="PR00340">
    <property type="entry name" value="PIIGLNB"/>
</dbReference>
<gene>
    <name evidence="1" type="ordered locus">TSIB_1114</name>
</gene>
<dbReference type="GO" id="GO:0006808">
    <property type="term" value="P:regulation of nitrogen utilization"/>
    <property type="evidence" value="ECO:0007669"/>
    <property type="project" value="InterPro"/>
</dbReference>
<dbReference type="InterPro" id="IPR011322">
    <property type="entry name" value="N-reg_PII-like_a/b"/>
</dbReference>
<dbReference type="EMBL" id="CP001463">
    <property type="protein sequence ID" value="ACS90168.1"/>
    <property type="molecule type" value="Genomic_DNA"/>
</dbReference>
<name>C6A3H3_THESM</name>
<keyword evidence="2" id="KW-1185">Reference proteome</keyword>
<sequence length="108" mass="12355">MEFMKKIEAIVREEEFDRVHKALKQMGIVPMTAYPVKGRGVQGGVPPYELMPKMKIEIVVKDEDVEKVVNVIIQNARRGIPGDGKIFILPVYEAIRIRTEERGNEALY</sequence>
<dbReference type="HOGENOM" id="CLU_082268_0_0_2"/>
<dbReference type="PANTHER" id="PTHR30115">
    <property type="entry name" value="NITROGEN REGULATORY PROTEIN P-II"/>
    <property type="match status" value="1"/>
</dbReference>
<dbReference type="SMART" id="SM00938">
    <property type="entry name" value="P-II"/>
    <property type="match status" value="1"/>
</dbReference>
<proteinExistence type="predicted"/>
<dbReference type="GO" id="GO:0030234">
    <property type="term" value="F:enzyme regulator activity"/>
    <property type="evidence" value="ECO:0007669"/>
    <property type="project" value="InterPro"/>
</dbReference>